<proteinExistence type="predicted"/>
<evidence type="ECO:0000313" key="1">
    <source>
        <dbReference type="EMBL" id="CAB4303834.1"/>
    </source>
</evidence>
<dbReference type="OrthoDB" id="1738459at2759"/>
<dbReference type="AlphaFoldDB" id="A0A6J5WXN1"/>
<organism evidence="1 2">
    <name type="scientific">Prunus armeniaca</name>
    <name type="common">Apricot</name>
    <name type="synonym">Armeniaca vulgaris</name>
    <dbReference type="NCBI Taxonomy" id="36596"/>
    <lineage>
        <taxon>Eukaryota</taxon>
        <taxon>Viridiplantae</taxon>
        <taxon>Streptophyta</taxon>
        <taxon>Embryophyta</taxon>
        <taxon>Tracheophyta</taxon>
        <taxon>Spermatophyta</taxon>
        <taxon>Magnoliopsida</taxon>
        <taxon>eudicotyledons</taxon>
        <taxon>Gunneridae</taxon>
        <taxon>Pentapetalae</taxon>
        <taxon>rosids</taxon>
        <taxon>fabids</taxon>
        <taxon>Rosales</taxon>
        <taxon>Rosaceae</taxon>
        <taxon>Amygdaloideae</taxon>
        <taxon>Amygdaleae</taxon>
        <taxon>Prunus</taxon>
    </lineage>
</organism>
<name>A0A6J5WXN1_PRUAR</name>
<sequence length="76" mass="8789">MDRDVFDEVDSMVQMEGAKEIEVAQEIPKEGNAQSCIVVPKMEEKLPHKVCYEMPTKKCPPTLSPCMWELNLMEFR</sequence>
<keyword evidence="2" id="KW-1185">Reference proteome</keyword>
<dbReference type="EMBL" id="CAEKKB010000003">
    <property type="protein sequence ID" value="CAB4303834.1"/>
    <property type="molecule type" value="Genomic_DNA"/>
</dbReference>
<evidence type="ECO:0000313" key="2">
    <source>
        <dbReference type="Proteomes" id="UP000507245"/>
    </source>
</evidence>
<reference evidence="2" key="1">
    <citation type="journal article" date="2020" name="Genome Biol.">
        <title>Gamete binning: chromosome-level and haplotype-resolved genome assembly enabled by high-throughput single-cell sequencing of gamete genomes.</title>
        <authorList>
            <person name="Campoy J.A."/>
            <person name="Sun H."/>
            <person name="Goel M."/>
            <person name="Jiao W.-B."/>
            <person name="Folz-Donahue K."/>
            <person name="Wang N."/>
            <person name="Rubio M."/>
            <person name="Liu C."/>
            <person name="Kukat C."/>
            <person name="Ruiz D."/>
            <person name="Huettel B."/>
            <person name="Schneeberger K."/>
        </authorList>
    </citation>
    <scope>NUCLEOTIDE SEQUENCE [LARGE SCALE GENOMIC DNA]</scope>
    <source>
        <strain evidence="2">cv. Rojo Pasion</strain>
    </source>
</reference>
<gene>
    <name evidence="1" type="ORF">ORAREDHAP_LOCUS20633</name>
</gene>
<accession>A0A6J5WXN1</accession>
<dbReference type="Proteomes" id="UP000507245">
    <property type="component" value="Unassembled WGS sequence"/>
</dbReference>
<protein>
    <submittedName>
        <fullName evidence="1">Uncharacterized protein</fullName>
    </submittedName>
</protein>